<dbReference type="PANTHER" id="PTHR14136">
    <property type="entry name" value="BTB_POZ DOMAIN-CONTAINING PROTEIN KCTD9"/>
    <property type="match status" value="1"/>
</dbReference>
<dbReference type="EMBL" id="JAHKKG010000015">
    <property type="protein sequence ID" value="MBU2669684.1"/>
    <property type="molecule type" value="Genomic_DNA"/>
</dbReference>
<comment type="caution">
    <text evidence="1">The sequence shown here is derived from an EMBL/GenBank/DDBJ whole genome shotgun (WGS) entry which is preliminary data.</text>
</comment>
<accession>A0ABS5Z1V9</accession>
<dbReference type="RefSeq" id="WP_215794583.1">
    <property type="nucleotide sequence ID" value="NZ_JAHKKG010000015.1"/>
</dbReference>
<keyword evidence="2" id="KW-1185">Reference proteome</keyword>
<gene>
    <name evidence="1" type="ORF">KOI35_39865</name>
</gene>
<dbReference type="Gene3D" id="2.160.20.80">
    <property type="entry name" value="E3 ubiquitin-protein ligase SopA"/>
    <property type="match status" value="1"/>
</dbReference>
<protein>
    <submittedName>
        <fullName evidence="1">Pentapeptide repeat-containing protein</fullName>
    </submittedName>
</protein>
<dbReference type="PANTHER" id="PTHR14136:SF17">
    <property type="entry name" value="BTB_POZ DOMAIN-CONTAINING PROTEIN KCTD9"/>
    <property type="match status" value="1"/>
</dbReference>
<dbReference type="InterPro" id="IPR001646">
    <property type="entry name" value="5peptide_repeat"/>
</dbReference>
<dbReference type="SUPFAM" id="SSF141571">
    <property type="entry name" value="Pentapeptide repeat-like"/>
    <property type="match status" value="1"/>
</dbReference>
<evidence type="ECO:0000313" key="1">
    <source>
        <dbReference type="EMBL" id="MBU2669684.1"/>
    </source>
</evidence>
<name>A0ABS5Z1V9_9ACTN</name>
<dbReference type="InterPro" id="IPR051082">
    <property type="entry name" value="Pentapeptide-BTB/POZ_domain"/>
</dbReference>
<sequence>MGDFSRGLEVQELSSLPYAKFLRPLDEELERDGDYTEVHIDNAEFDEVEAGGSRFSESAITSVTFTGGSFDRVRLDDVWISRSRWIGGGWAEADLMNVSILDGVLAGVQAYGSQWRRVVVRNCKIDSLNLRGSRLQDVEFRDCDLAEVDFGQATLAGVTFPGSSIRRARFTKATVKKLDFRGARTLDVAEGWESLRGAVIDSTQLMESAAALAQTLGVSVKDR</sequence>
<dbReference type="Pfam" id="PF13599">
    <property type="entry name" value="Pentapeptide_4"/>
    <property type="match status" value="1"/>
</dbReference>
<evidence type="ECO:0000313" key="2">
    <source>
        <dbReference type="Proteomes" id="UP001519654"/>
    </source>
</evidence>
<reference evidence="1 2" key="1">
    <citation type="submission" date="2021-06" db="EMBL/GenBank/DDBJ databases">
        <title>Actinoplanes lichenicola sp. nov., and Actinoplanes ovalisporus sp. nov., isolated from lichen in Thailand.</title>
        <authorList>
            <person name="Saeng-In P."/>
            <person name="Kanchanasin P."/>
            <person name="Yuki M."/>
            <person name="Kudo T."/>
            <person name="Ohkuma M."/>
            <person name="Phongsopitanun W."/>
            <person name="Tanasupawat S."/>
        </authorList>
    </citation>
    <scope>NUCLEOTIDE SEQUENCE [LARGE SCALE GENOMIC DNA]</scope>
    <source>
        <strain evidence="1 2">NBRC 110975</strain>
    </source>
</reference>
<proteinExistence type="predicted"/>
<organism evidence="1 2">
    <name type="scientific">Paractinoplanes bogorensis</name>
    <dbReference type="NCBI Taxonomy" id="1610840"/>
    <lineage>
        <taxon>Bacteria</taxon>
        <taxon>Bacillati</taxon>
        <taxon>Actinomycetota</taxon>
        <taxon>Actinomycetes</taxon>
        <taxon>Micromonosporales</taxon>
        <taxon>Micromonosporaceae</taxon>
        <taxon>Paractinoplanes</taxon>
    </lineage>
</organism>
<dbReference type="Proteomes" id="UP001519654">
    <property type="component" value="Unassembled WGS sequence"/>
</dbReference>